<dbReference type="Proteomes" id="UP001210211">
    <property type="component" value="Unassembled WGS sequence"/>
</dbReference>
<evidence type="ECO:0000313" key="2">
    <source>
        <dbReference type="EMBL" id="KAJ3700777.1"/>
    </source>
</evidence>
<dbReference type="PANTHER" id="PTHR33782">
    <property type="entry name" value="OS01G0121600 PROTEIN"/>
    <property type="match status" value="1"/>
</dbReference>
<feature type="transmembrane region" description="Helical" evidence="1">
    <location>
        <begin position="114"/>
        <end position="138"/>
    </location>
</feature>
<dbReference type="PANTHER" id="PTHR33782:SF5">
    <property type="entry name" value="MEDIATOR OF RNA POLYMERASE II TRANSCRIPTION SUBUNIT"/>
    <property type="match status" value="1"/>
</dbReference>
<keyword evidence="1" id="KW-1133">Transmembrane helix</keyword>
<reference evidence="2 3" key="1">
    <citation type="journal article" date="2022" name="Cell">
        <title>Repeat-based holocentromeres influence genome architecture and karyotype evolution.</title>
        <authorList>
            <person name="Hofstatter P.G."/>
            <person name="Thangavel G."/>
            <person name="Lux T."/>
            <person name="Neumann P."/>
            <person name="Vondrak T."/>
            <person name="Novak P."/>
            <person name="Zhang M."/>
            <person name="Costa L."/>
            <person name="Castellani M."/>
            <person name="Scott A."/>
            <person name="Toegelov H."/>
            <person name="Fuchs J."/>
            <person name="Mata-Sucre Y."/>
            <person name="Dias Y."/>
            <person name="Vanzela A.L.L."/>
            <person name="Huettel B."/>
            <person name="Almeida C.C.S."/>
            <person name="Simkova H."/>
            <person name="Souza G."/>
            <person name="Pedrosa-Harand A."/>
            <person name="Macas J."/>
            <person name="Mayer K.F.X."/>
            <person name="Houben A."/>
            <person name="Marques A."/>
        </authorList>
    </citation>
    <scope>NUCLEOTIDE SEQUENCE [LARGE SCALE GENOMIC DNA]</scope>
    <source>
        <strain evidence="2">RhyTen1mFocal</strain>
    </source>
</reference>
<keyword evidence="1" id="KW-0812">Transmembrane</keyword>
<accession>A0AAD5ZMV5</accession>
<sequence>MAATSSSITCTGFSSLLMGSSREQMMPVRRSSTIRCCTYRKRPESRQYPSNRLVDESMITLRKRMHEAKLAERNYEPPSDWMDWEKRYYIQYGTDVFELVGLLQGLLINTRPSVALGLMAIIAISVPTTSILGLHLLIDVCGFLLSPVGFLN</sequence>
<dbReference type="EMBL" id="JAMRDG010000001">
    <property type="protein sequence ID" value="KAJ3700777.1"/>
    <property type="molecule type" value="Genomic_DNA"/>
</dbReference>
<evidence type="ECO:0000256" key="1">
    <source>
        <dbReference type="SAM" id="Phobius"/>
    </source>
</evidence>
<evidence type="ECO:0000313" key="3">
    <source>
        <dbReference type="Proteomes" id="UP001210211"/>
    </source>
</evidence>
<protein>
    <submittedName>
        <fullName evidence="2">Uncharacterized protein</fullName>
    </submittedName>
</protein>
<gene>
    <name evidence="2" type="ORF">LUZ61_004482</name>
</gene>
<proteinExistence type="predicted"/>
<keyword evidence="1" id="KW-0472">Membrane</keyword>
<keyword evidence="3" id="KW-1185">Reference proteome</keyword>
<name>A0AAD5ZMV5_9POAL</name>
<dbReference type="AlphaFoldDB" id="A0AAD5ZMV5"/>
<organism evidence="2 3">
    <name type="scientific">Rhynchospora tenuis</name>
    <dbReference type="NCBI Taxonomy" id="198213"/>
    <lineage>
        <taxon>Eukaryota</taxon>
        <taxon>Viridiplantae</taxon>
        <taxon>Streptophyta</taxon>
        <taxon>Embryophyta</taxon>
        <taxon>Tracheophyta</taxon>
        <taxon>Spermatophyta</taxon>
        <taxon>Magnoliopsida</taxon>
        <taxon>Liliopsida</taxon>
        <taxon>Poales</taxon>
        <taxon>Cyperaceae</taxon>
        <taxon>Cyperoideae</taxon>
        <taxon>Rhynchosporeae</taxon>
        <taxon>Rhynchospora</taxon>
    </lineage>
</organism>
<comment type="caution">
    <text evidence="2">The sequence shown here is derived from an EMBL/GenBank/DDBJ whole genome shotgun (WGS) entry which is preliminary data.</text>
</comment>